<evidence type="ECO:0000313" key="16">
    <source>
        <dbReference type="Proteomes" id="UP000009170"/>
    </source>
</evidence>
<evidence type="ECO:0000313" key="15">
    <source>
        <dbReference type="EMBL" id="CEF97841.1"/>
    </source>
</evidence>
<dbReference type="EC" id="5.6.2.4" evidence="11"/>
<dbReference type="GO" id="GO:0000724">
    <property type="term" value="P:double-strand break repair via homologous recombination"/>
    <property type="evidence" value="ECO:0007669"/>
    <property type="project" value="TreeGrafter"/>
</dbReference>
<dbReference type="PANTHER" id="PTHR13710:SF153">
    <property type="entry name" value="RECQ-LIKE DNA HELICASE BLM"/>
    <property type="match status" value="1"/>
</dbReference>
<feature type="compositionally biased region" description="Acidic residues" evidence="12">
    <location>
        <begin position="67"/>
        <end position="88"/>
    </location>
</feature>
<dbReference type="Pfam" id="PF00271">
    <property type="entry name" value="Helicase_C"/>
    <property type="match status" value="1"/>
</dbReference>
<dbReference type="CDD" id="cd17920">
    <property type="entry name" value="DEXHc_RecQ"/>
    <property type="match status" value="1"/>
</dbReference>
<dbReference type="InterPro" id="IPR014001">
    <property type="entry name" value="Helicase_ATP-bd"/>
</dbReference>
<evidence type="ECO:0000259" key="13">
    <source>
        <dbReference type="PROSITE" id="PS51192"/>
    </source>
</evidence>
<feature type="compositionally biased region" description="Basic residues" evidence="12">
    <location>
        <begin position="719"/>
        <end position="736"/>
    </location>
</feature>
<comment type="catalytic activity">
    <reaction evidence="10 11">
        <text>Couples ATP hydrolysis with the unwinding of duplex DNA by translocating in the 3'-5' direction.</text>
        <dbReference type="EC" id="5.6.2.4"/>
    </reaction>
</comment>
<dbReference type="Pfam" id="PF00270">
    <property type="entry name" value="DEAD"/>
    <property type="match status" value="1"/>
</dbReference>
<feature type="domain" description="Helicase ATP-binding" evidence="13">
    <location>
        <begin position="287"/>
        <end position="463"/>
    </location>
</feature>
<keyword evidence="16" id="KW-1185">Reference proteome</keyword>
<dbReference type="GO" id="GO:0009378">
    <property type="term" value="F:four-way junction helicase activity"/>
    <property type="evidence" value="ECO:0007669"/>
    <property type="project" value="TreeGrafter"/>
</dbReference>
<dbReference type="Gene3D" id="3.40.50.300">
    <property type="entry name" value="P-loop containing nucleotide triphosphate hydrolases"/>
    <property type="match status" value="2"/>
</dbReference>
<dbReference type="InterPro" id="IPR004589">
    <property type="entry name" value="DNA_helicase_ATP-dep_RecQ"/>
</dbReference>
<dbReference type="SUPFAM" id="SSF52540">
    <property type="entry name" value="P-loop containing nucleoside triphosphate hydrolases"/>
    <property type="match status" value="1"/>
</dbReference>
<dbReference type="Proteomes" id="UP000009170">
    <property type="component" value="Unassembled WGS sequence"/>
</dbReference>
<evidence type="ECO:0000259" key="14">
    <source>
        <dbReference type="PROSITE" id="PS51194"/>
    </source>
</evidence>
<proteinExistence type="inferred from homology"/>
<dbReference type="EMBL" id="CAID01000005">
    <property type="protein sequence ID" value="CEF97841.1"/>
    <property type="molecule type" value="Genomic_DNA"/>
</dbReference>
<evidence type="ECO:0000256" key="3">
    <source>
        <dbReference type="ARBA" id="ARBA00022741"/>
    </source>
</evidence>
<reference evidence="16" key="1">
    <citation type="journal article" date="2006" name="Proc. Natl. Acad. Sci. U.S.A.">
        <title>Genome analysis of the smallest free-living eukaryote Ostreococcus tauri unveils many unique features.</title>
        <authorList>
            <person name="Derelle E."/>
            <person name="Ferraz C."/>
            <person name="Rombauts S."/>
            <person name="Rouze P."/>
            <person name="Worden A.Z."/>
            <person name="Robbens S."/>
            <person name="Partensky F."/>
            <person name="Degroeve S."/>
            <person name="Echeynie S."/>
            <person name="Cooke R."/>
            <person name="Saeys Y."/>
            <person name="Wuyts J."/>
            <person name="Jabbari K."/>
            <person name="Bowler C."/>
            <person name="Panaud O."/>
            <person name="Piegu B."/>
            <person name="Ball S.G."/>
            <person name="Ral J.-P."/>
            <person name="Bouget F.-Y."/>
            <person name="Piganeau G."/>
            <person name="De Baets B."/>
            <person name="Picard A."/>
            <person name="Delseny M."/>
            <person name="Demaille J."/>
            <person name="Van de Peer Y."/>
            <person name="Moreau H."/>
        </authorList>
    </citation>
    <scope>NUCLEOTIDE SEQUENCE [LARGE SCALE GENOMIC DNA]</scope>
    <source>
        <strain evidence="16">OTTH 0595 / CCAP 157/2 / RCC745</strain>
    </source>
</reference>
<dbReference type="STRING" id="70448.A0A090M0Y2"/>
<dbReference type="InterPro" id="IPR011545">
    <property type="entry name" value="DEAD/DEAH_box_helicase_dom"/>
</dbReference>
<keyword evidence="3 11" id="KW-0547">Nucleotide-binding</keyword>
<dbReference type="KEGG" id="ota:OT_ostta05g00600"/>
<dbReference type="GeneID" id="9835115"/>
<dbReference type="SMART" id="SM00490">
    <property type="entry name" value="HELICc"/>
    <property type="match status" value="1"/>
</dbReference>
<comment type="catalytic activity">
    <reaction evidence="11">
        <text>ATP + H2O = ADP + phosphate + H(+)</text>
        <dbReference type="Rhea" id="RHEA:13065"/>
        <dbReference type="ChEBI" id="CHEBI:15377"/>
        <dbReference type="ChEBI" id="CHEBI:15378"/>
        <dbReference type="ChEBI" id="CHEBI:30616"/>
        <dbReference type="ChEBI" id="CHEBI:43474"/>
        <dbReference type="ChEBI" id="CHEBI:456216"/>
    </reaction>
</comment>
<evidence type="ECO:0000256" key="4">
    <source>
        <dbReference type="ARBA" id="ARBA00022801"/>
    </source>
</evidence>
<dbReference type="SMART" id="SM00487">
    <property type="entry name" value="DEXDc"/>
    <property type="match status" value="1"/>
</dbReference>
<comment type="similarity">
    <text evidence="2 11">Belongs to the helicase family. RecQ subfamily.</text>
</comment>
<dbReference type="GO" id="GO:0003677">
    <property type="term" value="F:DNA binding"/>
    <property type="evidence" value="ECO:0007669"/>
    <property type="project" value="UniProtKB-KW"/>
</dbReference>
<dbReference type="GO" id="GO:0016887">
    <property type="term" value="F:ATP hydrolysis activity"/>
    <property type="evidence" value="ECO:0007669"/>
    <property type="project" value="RHEA"/>
</dbReference>
<dbReference type="GO" id="GO:0043138">
    <property type="term" value="F:3'-5' DNA helicase activity"/>
    <property type="evidence" value="ECO:0007669"/>
    <property type="project" value="UniProtKB-EC"/>
</dbReference>
<evidence type="ECO:0000256" key="8">
    <source>
        <dbReference type="ARBA" id="ARBA00023235"/>
    </source>
</evidence>
<feature type="domain" description="Helicase C-terminal" evidence="14">
    <location>
        <begin position="487"/>
        <end position="650"/>
    </location>
</feature>
<keyword evidence="6 11" id="KW-0067">ATP-binding</keyword>
<evidence type="ECO:0000256" key="10">
    <source>
        <dbReference type="ARBA" id="ARBA00034617"/>
    </source>
</evidence>
<dbReference type="InParanoid" id="A0A090M0Y2"/>
<dbReference type="InterPro" id="IPR032284">
    <property type="entry name" value="RecQ_Zn-bd"/>
</dbReference>
<feature type="region of interest" description="Disordered" evidence="12">
    <location>
        <begin position="67"/>
        <end position="112"/>
    </location>
</feature>
<keyword evidence="8" id="KW-0413">Isomerase</keyword>
<dbReference type="CDD" id="cd18794">
    <property type="entry name" value="SF2_C_RecQ"/>
    <property type="match status" value="1"/>
</dbReference>
<evidence type="ECO:0000256" key="9">
    <source>
        <dbReference type="ARBA" id="ARBA00023242"/>
    </source>
</evidence>
<accession>A0A090M0Y2</accession>
<dbReference type="GO" id="GO:0005634">
    <property type="term" value="C:nucleus"/>
    <property type="evidence" value="ECO:0007669"/>
    <property type="project" value="UniProtKB-SubCell"/>
</dbReference>
<dbReference type="NCBIfam" id="TIGR00614">
    <property type="entry name" value="recQ_fam"/>
    <property type="match status" value="1"/>
</dbReference>
<evidence type="ECO:0000256" key="1">
    <source>
        <dbReference type="ARBA" id="ARBA00004123"/>
    </source>
</evidence>
<dbReference type="PROSITE" id="PS51192">
    <property type="entry name" value="HELICASE_ATP_BIND_1"/>
    <property type="match status" value="1"/>
</dbReference>
<dbReference type="Pfam" id="PF16124">
    <property type="entry name" value="RecQ_Zn_bind"/>
    <property type="match status" value="1"/>
</dbReference>
<keyword evidence="7" id="KW-0238">DNA-binding</keyword>
<dbReference type="AlphaFoldDB" id="A0A090M0Y2"/>
<dbReference type="FunCoup" id="A0A090M0Y2">
    <property type="interactions" value="82"/>
</dbReference>
<dbReference type="InterPro" id="IPR027417">
    <property type="entry name" value="P-loop_NTPase"/>
</dbReference>
<evidence type="ECO:0000256" key="5">
    <source>
        <dbReference type="ARBA" id="ARBA00022806"/>
    </source>
</evidence>
<dbReference type="InterPro" id="IPR001650">
    <property type="entry name" value="Helicase_C-like"/>
</dbReference>
<dbReference type="FunFam" id="3.40.50.300:FF:000296">
    <property type="entry name" value="ATP-dependent DNA helicase RecQ"/>
    <property type="match status" value="1"/>
</dbReference>
<evidence type="ECO:0000256" key="7">
    <source>
        <dbReference type="ARBA" id="ARBA00023125"/>
    </source>
</evidence>
<evidence type="ECO:0000256" key="11">
    <source>
        <dbReference type="RuleBase" id="RU364117"/>
    </source>
</evidence>
<evidence type="ECO:0000256" key="12">
    <source>
        <dbReference type="SAM" id="MobiDB-lite"/>
    </source>
</evidence>
<feature type="region of interest" description="Disordered" evidence="12">
    <location>
        <begin position="706"/>
        <end position="736"/>
    </location>
</feature>
<sequence length="736" mass="80221">MSLVVESLVTRAEASRLVSTPRRTLRRFARAFLEPYGPSARDVTSANAGEQFIDYVLARSEDELDALDDDASRDDSMTSEDDTIDDGSEGEKENGRDVLNVASGSGGGRRMDDSLLEVELSDASDEYSNGARANAGARASAREMDADVVILSDSEEESERERALKRLEGGRNVMGGSVAWTRERGYAEATAPAFMGRGTSTGVEFRRGDAILAMAGVKHRSAPAATTTTATAATAATAPIARTAATASAHRASASAPTNWEDMDDFDLANVMIFKNGSFRHCQREVCEQSVLGKDCFVLMPTGGGKSLCYMLPAALQGGVTVVCSPLLSLIQDQVSHLVKDFQIPATFLSSAQSQGDAVAVLRELRKRKPTIRLLYVTPEKLASSATLADILHQLDSNGMLTRFVIDEAHCVSSWGHDFRPDYKALGCLRKDYPNVPITALTATATLQVRTDVMKILKITKTAKTFLVTFNRPNISFTVMPKRDLHDLEKFADWIADEFGPSDAGIVYCLSRDETETVAKALNESRARRQRERLAPGPSAAAYHAGMTDSQRLAVQNSWQSGQVSVCCATIAFGMGIDKPNVRWVVHHCAPKSLEGLYQEVGRAGRDGLPARGVVLYARGDISRIERLIKMPQKGVSKKSRLEKSMPLLEAVRAFLEDRTRCRRVALLEYLGERISPDLCAGSCDNCARRSGRLPRDDDEWALAVAAKNPPRARAAGSKPKKSYARKRKRSSGKKK</sequence>
<dbReference type="OrthoDB" id="10261556at2759"/>
<dbReference type="RefSeq" id="XP_003079156.2">
    <property type="nucleotide sequence ID" value="XM_003079108.2"/>
</dbReference>
<keyword evidence="9 11" id="KW-0539">Nucleus</keyword>
<comment type="caution">
    <text evidence="15">The sequence shown here is derived from an EMBL/GenBank/DDBJ whole genome shotgun (WGS) entry which is preliminary data.</text>
</comment>
<dbReference type="PANTHER" id="PTHR13710">
    <property type="entry name" value="DNA HELICASE RECQ FAMILY MEMBER"/>
    <property type="match status" value="1"/>
</dbReference>
<organism evidence="15 16">
    <name type="scientific">Ostreococcus tauri</name>
    <name type="common">Marine green alga</name>
    <dbReference type="NCBI Taxonomy" id="70448"/>
    <lineage>
        <taxon>Eukaryota</taxon>
        <taxon>Viridiplantae</taxon>
        <taxon>Chlorophyta</taxon>
        <taxon>Mamiellophyceae</taxon>
        <taxon>Mamiellales</taxon>
        <taxon>Bathycoccaceae</taxon>
        <taxon>Ostreococcus</taxon>
    </lineage>
</organism>
<evidence type="ECO:0000256" key="6">
    <source>
        <dbReference type="ARBA" id="ARBA00022840"/>
    </source>
</evidence>
<evidence type="ECO:0000256" key="2">
    <source>
        <dbReference type="ARBA" id="ARBA00005446"/>
    </source>
</evidence>
<dbReference type="PROSITE" id="PS51194">
    <property type="entry name" value="HELICASE_CTER"/>
    <property type="match status" value="1"/>
</dbReference>
<name>A0A090M0Y2_OSTTA</name>
<protein>
    <recommendedName>
        <fullName evidence="11">ATP-dependent DNA helicase</fullName>
        <ecNumber evidence="11">5.6.2.4</ecNumber>
    </recommendedName>
</protein>
<comment type="subcellular location">
    <subcellularLocation>
        <location evidence="1 11">Nucleus</location>
    </subcellularLocation>
</comment>
<dbReference type="GO" id="GO:0005694">
    <property type="term" value="C:chromosome"/>
    <property type="evidence" value="ECO:0007669"/>
    <property type="project" value="TreeGrafter"/>
</dbReference>
<keyword evidence="5 11" id="KW-0347">Helicase</keyword>
<dbReference type="GO" id="GO:0005524">
    <property type="term" value="F:ATP binding"/>
    <property type="evidence" value="ECO:0007669"/>
    <property type="project" value="UniProtKB-KW"/>
</dbReference>
<gene>
    <name evidence="15" type="ORF">OT_ostta05g00600</name>
</gene>
<keyword evidence="4 11" id="KW-0378">Hydrolase</keyword>
<reference evidence="15 16" key="2">
    <citation type="journal article" date="2014" name="BMC Genomics">
        <title>An improved genome of the model marine alga Ostreococcus tauri unfolds by assessing Illumina de novo assemblies.</title>
        <authorList>
            <person name="Blanc-Mathieu R."/>
            <person name="Verhelst B."/>
            <person name="Derelle E."/>
            <person name="Rombauts S."/>
            <person name="Bouget F.Y."/>
            <person name="Carre I."/>
            <person name="Chateau A."/>
            <person name="Eyre-Walker A."/>
            <person name="Grimsley N."/>
            <person name="Moreau H."/>
            <person name="Piegu B."/>
            <person name="Rivals E."/>
            <person name="Schackwitz W."/>
            <person name="Van de Peer Y."/>
            <person name="Piganeau G."/>
        </authorList>
    </citation>
    <scope>NUCLEOTIDE SEQUENCE [LARGE SCALE GENOMIC DNA]</scope>
    <source>
        <strain evidence="16">OTTH 0595 / CCAP 157/2 / RCC745</strain>
    </source>
</reference>
<dbReference type="GO" id="GO:0005737">
    <property type="term" value="C:cytoplasm"/>
    <property type="evidence" value="ECO:0007669"/>
    <property type="project" value="TreeGrafter"/>
</dbReference>